<dbReference type="InterPro" id="IPR020069">
    <property type="entry name" value="Ribosomal_bL9_C"/>
</dbReference>
<dbReference type="GO" id="GO:0006412">
    <property type="term" value="P:translation"/>
    <property type="evidence" value="ECO:0007669"/>
    <property type="project" value="UniProtKB-UniRule"/>
</dbReference>
<dbReference type="AlphaFoldDB" id="A0A366E8R9"/>
<evidence type="ECO:0000256" key="1">
    <source>
        <dbReference type="ARBA" id="ARBA00010605"/>
    </source>
</evidence>
<gene>
    <name evidence="7" type="primary">rplI</name>
    <name evidence="9" type="ORF">DFR47_101421</name>
</gene>
<evidence type="ECO:0000256" key="3">
    <source>
        <dbReference type="ARBA" id="ARBA00022884"/>
    </source>
</evidence>
<dbReference type="EMBL" id="QNRH01000001">
    <property type="protein sequence ID" value="RBO98820.1"/>
    <property type="molecule type" value="Genomic_DNA"/>
</dbReference>
<keyword evidence="4 7" id="KW-0689">Ribosomal protein</keyword>
<evidence type="ECO:0000256" key="6">
    <source>
        <dbReference type="ARBA" id="ARBA00035292"/>
    </source>
</evidence>
<evidence type="ECO:0000256" key="2">
    <source>
        <dbReference type="ARBA" id="ARBA00022730"/>
    </source>
</evidence>
<comment type="function">
    <text evidence="7">Binds to the 23S rRNA.</text>
</comment>
<dbReference type="PROSITE" id="PS00651">
    <property type="entry name" value="RIBOSOMAL_L9"/>
    <property type="match status" value="1"/>
</dbReference>
<dbReference type="InterPro" id="IPR009027">
    <property type="entry name" value="Ribosomal_bL9/RNase_H1_N"/>
</dbReference>
<dbReference type="InterPro" id="IPR020070">
    <property type="entry name" value="Ribosomal_bL9_N"/>
</dbReference>
<evidence type="ECO:0000259" key="8">
    <source>
        <dbReference type="PROSITE" id="PS00651"/>
    </source>
</evidence>
<comment type="similarity">
    <text evidence="1 7">Belongs to the bacterial ribosomal protein bL9 family.</text>
</comment>
<dbReference type="Gene3D" id="3.40.5.10">
    <property type="entry name" value="Ribosomal protein L9, N-terminal domain"/>
    <property type="match status" value="1"/>
</dbReference>
<proteinExistence type="inferred from homology"/>
<dbReference type="OrthoDB" id="9788336at2"/>
<dbReference type="InterPro" id="IPR036791">
    <property type="entry name" value="Ribosomal_bL9_C_sf"/>
</dbReference>
<dbReference type="Gene3D" id="3.10.430.100">
    <property type="entry name" value="Ribosomal protein L9, C-terminal domain"/>
    <property type="match status" value="1"/>
</dbReference>
<dbReference type="SUPFAM" id="SSF55658">
    <property type="entry name" value="L9 N-domain-like"/>
    <property type="match status" value="1"/>
</dbReference>
<dbReference type="PANTHER" id="PTHR21368">
    <property type="entry name" value="50S RIBOSOMAL PROTEIN L9"/>
    <property type="match status" value="1"/>
</dbReference>
<dbReference type="GO" id="GO:0003735">
    <property type="term" value="F:structural constituent of ribosome"/>
    <property type="evidence" value="ECO:0007669"/>
    <property type="project" value="InterPro"/>
</dbReference>
<dbReference type="Pfam" id="PF03948">
    <property type="entry name" value="Ribosomal_L9_C"/>
    <property type="match status" value="1"/>
</dbReference>
<dbReference type="GO" id="GO:0019843">
    <property type="term" value="F:rRNA binding"/>
    <property type="evidence" value="ECO:0007669"/>
    <property type="project" value="UniProtKB-UniRule"/>
</dbReference>
<evidence type="ECO:0000313" key="9">
    <source>
        <dbReference type="EMBL" id="RBO98820.1"/>
    </source>
</evidence>
<dbReference type="InterPro" id="IPR000244">
    <property type="entry name" value="Ribosomal_bL9"/>
</dbReference>
<dbReference type="GO" id="GO:0005840">
    <property type="term" value="C:ribosome"/>
    <property type="evidence" value="ECO:0007669"/>
    <property type="project" value="UniProtKB-KW"/>
</dbReference>
<evidence type="ECO:0000256" key="4">
    <source>
        <dbReference type="ARBA" id="ARBA00022980"/>
    </source>
</evidence>
<dbReference type="InterPro" id="IPR036935">
    <property type="entry name" value="Ribosomal_bL9_N_sf"/>
</dbReference>
<dbReference type="Pfam" id="PF01281">
    <property type="entry name" value="Ribosomal_L9_N"/>
    <property type="match status" value="1"/>
</dbReference>
<organism evidence="9 10">
    <name type="scientific">Pseudochrobactrum asaccharolyticum</name>
    <dbReference type="NCBI Taxonomy" id="354351"/>
    <lineage>
        <taxon>Bacteria</taxon>
        <taxon>Pseudomonadati</taxon>
        <taxon>Pseudomonadota</taxon>
        <taxon>Alphaproteobacteria</taxon>
        <taxon>Hyphomicrobiales</taxon>
        <taxon>Brucellaceae</taxon>
        <taxon>Pseudochrobactrum</taxon>
    </lineage>
</organism>
<dbReference type="NCBIfam" id="TIGR00158">
    <property type="entry name" value="L9"/>
    <property type="match status" value="1"/>
</dbReference>
<keyword evidence="3 7" id="KW-0694">RNA-binding</keyword>
<reference evidence="9 10" key="1">
    <citation type="submission" date="2018-06" db="EMBL/GenBank/DDBJ databases">
        <title>Genomic Encyclopedia of Type Strains, Phase IV (KMG-IV): sequencing the most valuable type-strain genomes for metagenomic binning, comparative biology and taxonomic classification.</title>
        <authorList>
            <person name="Goeker M."/>
        </authorList>
    </citation>
    <scope>NUCLEOTIDE SEQUENCE [LARGE SCALE GENOMIC DNA]</scope>
    <source>
        <strain evidence="9 10">DSM 25619</strain>
    </source>
</reference>
<name>A0A366E8R9_9HYPH</name>
<comment type="caution">
    <text evidence="9">The sequence shown here is derived from an EMBL/GenBank/DDBJ whole genome shotgun (WGS) entry which is preliminary data.</text>
</comment>
<evidence type="ECO:0000256" key="5">
    <source>
        <dbReference type="ARBA" id="ARBA00023274"/>
    </source>
</evidence>
<keyword evidence="10" id="KW-1185">Reference proteome</keyword>
<keyword evidence="5 7" id="KW-0687">Ribonucleoprotein</keyword>
<dbReference type="RefSeq" id="WP_113942739.1">
    <property type="nucleotide sequence ID" value="NZ_JBHEEG010000003.1"/>
</dbReference>
<keyword evidence="2 7" id="KW-0699">rRNA-binding</keyword>
<sequence>MKVILLERISRLGQMGDTVTVKDGFARNFLLPQGKALRANEANMARFESQRAQLEARDLERKTEAQAVADKLDGKSFIVVRSAGETGQLYGSVSTRDIADVVTAEGFSLNRNQVDLNHAIKTIGIHTISIVLHPEVSATITINIARTADEALRQEKGEDLSTAAAIYGIEEEPLAEEVFDEDFDGEENA</sequence>
<protein>
    <recommendedName>
        <fullName evidence="6 7">Large ribosomal subunit protein bL9</fullName>
    </recommendedName>
</protein>
<evidence type="ECO:0000256" key="7">
    <source>
        <dbReference type="HAMAP-Rule" id="MF_00503"/>
    </source>
</evidence>
<dbReference type="HAMAP" id="MF_00503">
    <property type="entry name" value="Ribosomal_bL9"/>
    <property type="match status" value="1"/>
</dbReference>
<dbReference type="SUPFAM" id="SSF55653">
    <property type="entry name" value="Ribosomal protein L9 C-domain"/>
    <property type="match status" value="1"/>
</dbReference>
<dbReference type="InterPro" id="IPR020594">
    <property type="entry name" value="Ribosomal_bL9_bac/chp"/>
</dbReference>
<dbReference type="GO" id="GO:1990904">
    <property type="term" value="C:ribonucleoprotein complex"/>
    <property type="evidence" value="ECO:0007669"/>
    <property type="project" value="UniProtKB-KW"/>
</dbReference>
<dbReference type="Proteomes" id="UP000252893">
    <property type="component" value="Unassembled WGS sequence"/>
</dbReference>
<evidence type="ECO:0000313" key="10">
    <source>
        <dbReference type="Proteomes" id="UP000252893"/>
    </source>
</evidence>
<accession>A0A366E8R9</accession>
<feature type="domain" description="Ribosomal protein L9" evidence="8">
    <location>
        <begin position="13"/>
        <end position="40"/>
    </location>
</feature>